<accession>L7UFE8</accession>
<dbReference type="EMBL" id="CP004025">
    <property type="protein sequence ID" value="AGC46590.1"/>
    <property type="molecule type" value="Genomic_DNA"/>
</dbReference>
<dbReference type="PANTHER" id="PTHR30007">
    <property type="entry name" value="PHP DOMAIN PROTEIN"/>
    <property type="match status" value="1"/>
</dbReference>
<dbReference type="InterPro" id="IPR025161">
    <property type="entry name" value="IS402-like_dom"/>
</dbReference>
<dbReference type="Pfam" id="PF13340">
    <property type="entry name" value="DUF4096"/>
    <property type="match status" value="1"/>
</dbReference>
<dbReference type="KEGG" id="msd:MYSTI_05310"/>
<dbReference type="PANTHER" id="PTHR30007:SF0">
    <property type="entry name" value="TRANSPOSASE"/>
    <property type="match status" value="1"/>
</dbReference>
<dbReference type="eggNOG" id="COG3293">
    <property type="taxonomic scope" value="Bacteria"/>
</dbReference>
<dbReference type="HOGENOM" id="CLU_055261_4_1_7"/>
<keyword evidence="4" id="KW-1185">Reference proteome</keyword>
<dbReference type="AlphaFoldDB" id="L7UFE8"/>
<feature type="domain" description="Insertion element IS402-like" evidence="2">
    <location>
        <begin position="10"/>
        <end position="85"/>
    </location>
</feature>
<feature type="region of interest" description="Disordered" evidence="1">
    <location>
        <begin position="112"/>
        <end position="164"/>
    </location>
</feature>
<dbReference type="STRING" id="1278073.MYSTI_05310"/>
<evidence type="ECO:0000313" key="3">
    <source>
        <dbReference type="EMBL" id="AGC46590.1"/>
    </source>
</evidence>
<feature type="compositionally biased region" description="Basic and acidic residues" evidence="1">
    <location>
        <begin position="129"/>
        <end position="141"/>
    </location>
</feature>
<evidence type="ECO:0000259" key="2">
    <source>
        <dbReference type="Pfam" id="PF13340"/>
    </source>
</evidence>
<proteinExistence type="predicted"/>
<name>L7UFE8_MYXSD</name>
<organism evidence="3 4">
    <name type="scientific">Myxococcus stipitatus (strain DSM 14675 / JCM 12634 / Mx s8)</name>
    <dbReference type="NCBI Taxonomy" id="1278073"/>
    <lineage>
        <taxon>Bacteria</taxon>
        <taxon>Pseudomonadati</taxon>
        <taxon>Myxococcota</taxon>
        <taxon>Myxococcia</taxon>
        <taxon>Myxococcales</taxon>
        <taxon>Cystobacterineae</taxon>
        <taxon>Myxococcaceae</taxon>
        <taxon>Myxococcus</taxon>
    </lineage>
</organism>
<sequence length="164" mass="18831">MKKDDGWRVPDELWRRIEPLLPARPEHPLGCHNPRVPDRKALDGILLVLRTGMQWGALKATGLCHPSSAYRRFREWLSAGVFREFWRQGLMAYDGLARIDWRWLALDGTQGKAPLGGGRNRPQPYGPSEGRHQEKPADGLARRPPRPRGRWRQHERLQAGSLHA</sequence>
<reference evidence="3 4" key="1">
    <citation type="journal article" date="2013" name="Genome Announc.">
        <title>Complete genome sequence of Myxococcus stipitatus strain DSM 14675, a fruiting myxobacterium.</title>
        <authorList>
            <person name="Huntley S."/>
            <person name="Kneip S."/>
            <person name="Treuner-Lange A."/>
            <person name="Sogaard-Andersen L."/>
        </authorList>
    </citation>
    <scope>NUCLEOTIDE SEQUENCE [LARGE SCALE GENOMIC DNA]</scope>
    <source>
        <strain evidence="4">DSM 14675 / JCM 12634 / Mx s8</strain>
    </source>
</reference>
<protein>
    <submittedName>
        <fullName evidence="3">Transposase, is4-like protein</fullName>
    </submittedName>
</protein>
<gene>
    <name evidence="3" type="ordered locus">MYSTI_05310</name>
</gene>
<evidence type="ECO:0000313" key="4">
    <source>
        <dbReference type="Proteomes" id="UP000011131"/>
    </source>
</evidence>
<dbReference type="Proteomes" id="UP000011131">
    <property type="component" value="Chromosome"/>
</dbReference>
<evidence type="ECO:0000256" key="1">
    <source>
        <dbReference type="SAM" id="MobiDB-lite"/>
    </source>
</evidence>